<dbReference type="PANTHER" id="PTHR46411">
    <property type="entry name" value="FAMILY ATPASE, PUTATIVE-RELATED"/>
    <property type="match status" value="1"/>
</dbReference>
<dbReference type="InterPro" id="IPR027417">
    <property type="entry name" value="P-loop_NTPase"/>
</dbReference>
<evidence type="ECO:0000313" key="2">
    <source>
        <dbReference type="EMBL" id="KAL3766858.1"/>
    </source>
</evidence>
<proteinExistence type="predicted"/>
<dbReference type="InterPro" id="IPR003959">
    <property type="entry name" value="ATPase_AAA_core"/>
</dbReference>
<dbReference type="PANTHER" id="PTHR46411:SF3">
    <property type="entry name" value="AAA+ ATPASE DOMAIN-CONTAINING PROTEIN"/>
    <property type="match status" value="1"/>
</dbReference>
<dbReference type="Gene3D" id="3.40.50.300">
    <property type="entry name" value="P-loop containing nucleotide triphosphate hydrolases"/>
    <property type="match status" value="1"/>
</dbReference>
<evidence type="ECO:0000313" key="3">
    <source>
        <dbReference type="Proteomes" id="UP001530400"/>
    </source>
</evidence>
<keyword evidence="3" id="KW-1185">Reference proteome</keyword>
<evidence type="ECO:0000259" key="1">
    <source>
        <dbReference type="Pfam" id="PF00004"/>
    </source>
</evidence>
<organism evidence="2 3">
    <name type="scientific">Cyclotella atomus</name>
    <dbReference type="NCBI Taxonomy" id="382360"/>
    <lineage>
        <taxon>Eukaryota</taxon>
        <taxon>Sar</taxon>
        <taxon>Stramenopiles</taxon>
        <taxon>Ochrophyta</taxon>
        <taxon>Bacillariophyta</taxon>
        <taxon>Coscinodiscophyceae</taxon>
        <taxon>Thalassiosirophycidae</taxon>
        <taxon>Stephanodiscales</taxon>
        <taxon>Stephanodiscaceae</taxon>
        <taxon>Cyclotella</taxon>
    </lineage>
</organism>
<dbReference type="Proteomes" id="UP001530400">
    <property type="component" value="Unassembled WGS sequence"/>
</dbReference>
<comment type="caution">
    <text evidence="2">The sequence shown here is derived from an EMBL/GenBank/DDBJ whole genome shotgun (WGS) entry which is preliminary data.</text>
</comment>
<accession>A0ABD3MST9</accession>
<gene>
    <name evidence="2" type="ORF">ACHAWO_002296</name>
</gene>
<dbReference type="SUPFAM" id="SSF52540">
    <property type="entry name" value="P-loop containing nucleoside triphosphate hydrolases"/>
    <property type="match status" value="1"/>
</dbReference>
<dbReference type="AlphaFoldDB" id="A0ABD3MST9"/>
<protein>
    <recommendedName>
        <fullName evidence="1">ATPase AAA-type core domain-containing protein</fullName>
    </recommendedName>
</protein>
<feature type="domain" description="ATPase AAA-type core" evidence="1">
    <location>
        <begin position="98"/>
        <end position="174"/>
    </location>
</feature>
<sequence>MAHTVQKTSRFNNASNGNEMIVDNQTLYHALGAFKGVQFARNEYNSALLETGMNSELIHAKLFDPDVFDRLVLPETRKRMIKALWLSRLDQGQGHSFLLYSLPGTGKTLTAEALAELLGRPLYSISMGILGTTADQLERRLGEILQLSECWDALLFLDEADSFLEARSSNSSLERNAMILSCSAW</sequence>
<dbReference type="EMBL" id="JALLPJ020001378">
    <property type="protein sequence ID" value="KAL3766858.1"/>
    <property type="molecule type" value="Genomic_DNA"/>
</dbReference>
<reference evidence="2 3" key="1">
    <citation type="submission" date="2024-10" db="EMBL/GenBank/DDBJ databases">
        <title>Updated reference genomes for cyclostephanoid diatoms.</title>
        <authorList>
            <person name="Roberts W.R."/>
            <person name="Alverson A.J."/>
        </authorList>
    </citation>
    <scope>NUCLEOTIDE SEQUENCE [LARGE SCALE GENOMIC DNA]</scope>
    <source>
        <strain evidence="2 3">AJA010-31</strain>
    </source>
</reference>
<name>A0ABD3MST9_9STRA</name>
<dbReference type="Pfam" id="PF00004">
    <property type="entry name" value="AAA"/>
    <property type="match status" value="1"/>
</dbReference>